<dbReference type="RefSeq" id="WP_275029577.1">
    <property type="nucleotide sequence ID" value="NZ_CP118615.1"/>
</dbReference>
<evidence type="ECO:0000256" key="1">
    <source>
        <dbReference type="ARBA" id="ARBA00022679"/>
    </source>
</evidence>
<dbReference type="InterPro" id="IPR016181">
    <property type="entry name" value="Acyl_CoA_acyltransferase"/>
</dbReference>
<dbReference type="Proteomes" id="UP001219605">
    <property type="component" value="Chromosome"/>
</dbReference>
<gene>
    <name evidence="4" type="ORF">PVK37_22200</name>
</gene>
<dbReference type="PANTHER" id="PTHR43877">
    <property type="entry name" value="AMINOALKYLPHOSPHONATE N-ACETYLTRANSFERASE-RELATED-RELATED"/>
    <property type="match status" value="1"/>
</dbReference>
<feature type="domain" description="N-acetyltransferase" evidence="3">
    <location>
        <begin position="129"/>
        <end position="260"/>
    </location>
</feature>
<proteinExistence type="predicted"/>
<keyword evidence="1 4" id="KW-0808">Transferase</keyword>
<keyword evidence="5" id="KW-1185">Reference proteome</keyword>
<organism evidence="4 5">
    <name type="scientific">Micromonospora cathayae</name>
    <dbReference type="NCBI Taxonomy" id="3028804"/>
    <lineage>
        <taxon>Bacteria</taxon>
        <taxon>Bacillati</taxon>
        <taxon>Actinomycetota</taxon>
        <taxon>Actinomycetes</taxon>
        <taxon>Micromonosporales</taxon>
        <taxon>Micromonosporaceae</taxon>
        <taxon>Micromonospora</taxon>
    </lineage>
</organism>
<dbReference type="InterPro" id="IPR050832">
    <property type="entry name" value="Bact_Acetyltransf"/>
</dbReference>
<dbReference type="PROSITE" id="PS51186">
    <property type="entry name" value="GNAT"/>
    <property type="match status" value="1"/>
</dbReference>
<dbReference type="Pfam" id="PF00583">
    <property type="entry name" value="Acetyltransf_1"/>
    <property type="match status" value="1"/>
</dbReference>
<name>A0ABY7ZL24_9ACTN</name>
<dbReference type="GO" id="GO:0016746">
    <property type="term" value="F:acyltransferase activity"/>
    <property type="evidence" value="ECO:0007669"/>
    <property type="project" value="UniProtKB-KW"/>
</dbReference>
<dbReference type="EMBL" id="CP118615">
    <property type="protein sequence ID" value="WDZ83156.1"/>
    <property type="molecule type" value="Genomic_DNA"/>
</dbReference>
<protein>
    <submittedName>
        <fullName evidence="4">GNAT family N-acetyltransferase</fullName>
        <ecNumber evidence="4">2.3.1.-</ecNumber>
    </submittedName>
</protein>
<reference evidence="4 5" key="1">
    <citation type="submission" date="2023-02" db="EMBL/GenBank/DDBJ databases">
        <authorList>
            <person name="Mo P."/>
        </authorList>
    </citation>
    <scope>NUCLEOTIDE SEQUENCE [LARGE SCALE GENOMIC DNA]</scope>
    <source>
        <strain evidence="4 5">HUAS 3</strain>
    </source>
</reference>
<dbReference type="SUPFAM" id="SSF55729">
    <property type="entry name" value="Acyl-CoA N-acyltransferases (Nat)"/>
    <property type="match status" value="1"/>
</dbReference>
<dbReference type="InterPro" id="IPR000182">
    <property type="entry name" value="GNAT_dom"/>
</dbReference>
<dbReference type="Gene3D" id="3.40.630.30">
    <property type="match status" value="1"/>
</dbReference>
<evidence type="ECO:0000313" key="5">
    <source>
        <dbReference type="Proteomes" id="UP001219605"/>
    </source>
</evidence>
<dbReference type="PANTHER" id="PTHR43877:SF2">
    <property type="entry name" value="AMINOALKYLPHOSPHONATE N-ACETYLTRANSFERASE-RELATED"/>
    <property type="match status" value="1"/>
</dbReference>
<evidence type="ECO:0000256" key="2">
    <source>
        <dbReference type="ARBA" id="ARBA00023315"/>
    </source>
</evidence>
<sequence>MDEVRVRAEHDRGVLAGLLGRDPLLHAYELGDLDDAFWPYTRWWRRGEQVALLYQGVGLATLLAFAPPERTGGLVALLAELVPVLPDRLHAHLSPGVADAVAGGFEVTEVTGHLKLALTDRGRLAGVVPAGSVLTGADLPELAALYAVAYPEVRFDERLLATGRYVGIRDGGELVAVAGVHVWSPVYGVAAVGNVATHPRVRGRGLAGAAVAAVCGGLLRDGVDRVVLNVRADNGAAVRLYERLGFTRVAGYDEMTVTVRR</sequence>
<evidence type="ECO:0000313" key="4">
    <source>
        <dbReference type="EMBL" id="WDZ83156.1"/>
    </source>
</evidence>
<keyword evidence="2 4" id="KW-0012">Acyltransferase</keyword>
<evidence type="ECO:0000259" key="3">
    <source>
        <dbReference type="PROSITE" id="PS51186"/>
    </source>
</evidence>
<dbReference type="EC" id="2.3.1.-" evidence="4"/>
<accession>A0ABY7ZL24</accession>